<sequence length="221" mass="24234">MSTAPSRPLRLVVGLGNPGAEYTETRHNAGFWFCERLADKLGVRFSHESRFHGLVANAREAGVWLLMPQTFMNRSGQAIGALARFYRIEPSEILVVHDELDIPPGQLRLKFGGGLGGHNGLKDTSAHLGTHDYWRLRIGIGHPGDRNEVVNFVLKPARREEQQQIDEAIDKALATWPQLARGELNATATKLNARPAPPKPPKAPRPPKETKPGPAPEDAGA</sequence>
<evidence type="ECO:0000313" key="9">
    <source>
        <dbReference type="EMBL" id="OYD53499.1"/>
    </source>
</evidence>
<dbReference type="Proteomes" id="UP000215181">
    <property type="component" value="Unassembled WGS sequence"/>
</dbReference>
<protein>
    <recommendedName>
        <fullName evidence="6 7">Peptidyl-tRNA hydrolase</fullName>
        <shortName evidence="7">Pth</shortName>
        <ecNumber evidence="1 7">3.1.1.29</ecNumber>
    </recommendedName>
</protein>
<dbReference type="OrthoDB" id="9800507at2"/>
<dbReference type="FunFam" id="3.40.50.1470:FF:000001">
    <property type="entry name" value="Peptidyl-tRNA hydrolase"/>
    <property type="match status" value="1"/>
</dbReference>
<comment type="function">
    <text evidence="7">Hydrolyzes ribosome-free peptidyl-tRNAs (with 1 or more amino acids incorporated), which drop off the ribosome during protein synthesis, or as a result of ribosome stalling.</text>
</comment>
<comment type="caution">
    <text evidence="9">The sequence shown here is derived from an EMBL/GenBank/DDBJ whole genome shotgun (WGS) entry which is preliminary data.</text>
</comment>
<evidence type="ECO:0000256" key="4">
    <source>
        <dbReference type="ARBA" id="ARBA00022884"/>
    </source>
</evidence>
<keyword evidence="10" id="KW-1185">Reference proteome</keyword>
<dbReference type="GO" id="GO:0072344">
    <property type="term" value="P:rescue of stalled ribosome"/>
    <property type="evidence" value="ECO:0007669"/>
    <property type="project" value="UniProtKB-UniRule"/>
</dbReference>
<evidence type="ECO:0000256" key="3">
    <source>
        <dbReference type="ARBA" id="ARBA00022801"/>
    </source>
</evidence>
<evidence type="ECO:0000256" key="2">
    <source>
        <dbReference type="ARBA" id="ARBA00022555"/>
    </source>
</evidence>
<dbReference type="CDD" id="cd00462">
    <property type="entry name" value="PTH"/>
    <property type="match status" value="1"/>
</dbReference>
<dbReference type="GO" id="GO:0000049">
    <property type="term" value="F:tRNA binding"/>
    <property type="evidence" value="ECO:0007669"/>
    <property type="project" value="UniProtKB-UniRule"/>
</dbReference>
<dbReference type="GO" id="GO:0006515">
    <property type="term" value="P:protein quality control for misfolded or incompletely synthesized proteins"/>
    <property type="evidence" value="ECO:0007669"/>
    <property type="project" value="UniProtKB-UniRule"/>
</dbReference>
<evidence type="ECO:0000256" key="7">
    <source>
        <dbReference type="HAMAP-Rule" id="MF_00083"/>
    </source>
</evidence>
<feature type="binding site" evidence="7">
    <location>
        <position position="71"/>
    </location>
    <ligand>
        <name>tRNA</name>
        <dbReference type="ChEBI" id="CHEBI:17843"/>
    </ligand>
</feature>
<organism evidence="9 10">
    <name type="scientific">Thauera propionica</name>
    <dbReference type="NCBI Taxonomy" id="2019431"/>
    <lineage>
        <taxon>Bacteria</taxon>
        <taxon>Pseudomonadati</taxon>
        <taxon>Pseudomonadota</taxon>
        <taxon>Betaproteobacteria</taxon>
        <taxon>Rhodocyclales</taxon>
        <taxon>Zoogloeaceae</taxon>
        <taxon>Thauera</taxon>
    </lineage>
</organism>
<comment type="function">
    <text evidence="7">Catalyzes the release of premature peptidyl moieties from peptidyl-tRNA molecules trapped in stalled 50S ribosomal subunits, and thus maintains levels of free tRNAs and 50S ribosomes.</text>
</comment>
<dbReference type="RefSeq" id="WP_094268808.1">
    <property type="nucleotide sequence ID" value="NZ_NOIH01000014.1"/>
</dbReference>
<comment type="subunit">
    <text evidence="7">Monomer.</text>
</comment>
<dbReference type="InterPro" id="IPR018171">
    <property type="entry name" value="Pept_tRNA_hydro_CS"/>
</dbReference>
<keyword evidence="7" id="KW-0963">Cytoplasm</keyword>
<feature type="region of interest" description="Disordered" evidence="8">
    <location>
        <begin position="184"/>
        <end position="221"/>
    </location>
</feature>
<keyword evidence="3 7" id="KW-0378">Hydrolase</keyword>
<dbReference type="GO" id="GO:0005737">
    <property type="term" value="C:cytoplasm"/>
    <property type="evidence" value="ECO:0007669"/>
    <property type="project" value="UniProtKB-SubCell"/>
</dbReference>
<feature type="binding site" evidence="7">
    <location>
        <position position="119"/>
    </location>
    <ligand>
        <name>tRNA</name>
        <dbReference type="ChEBI" id="CHEBI:17843"/>
    </ligand>
</feature>
<feature type="site" description="Discriminates between blocked and unblocked aminoacyl-tRNA" evidence="7">
    <location>
        <position position="17"/>
    </location>
</feature>
<dbReference type="InterPro" id="IPR001328">
    <property type="entry name" value="Pept_tRNA_hydro"/>
</dbReference>
<dbReference type="EMBL" id="NOIH01000014">
    <property type="protein sequence ID" value="OYD53499.1"/>
    <property type="molecule type" value="Genomic_DNA"/>
</dbReference>
<evidence type="ECO:0000313" key="10">
    <source>
        <dbReference type="Proteomes" id="UP000215181"/>
    </source>
</evidence>
<comment type="catalytic activity">
    <reaction evidence="7">
        <text>an N-acyl-L-alpha-aminoacyl-tRNA + H2O = an N-acyl-L-amino acid + a tRNA + H(+)</text>
        <dbReference type="Rhea" id="RHEA:54448"/>
        <dbReference type="Rhea" id="RHEA-COMP:10123"/>
        <dbReference type="Rhea" id="RHEA-COMP:13883"/>
        <dbReference type="ChEBI" id="CHEBI:15377"/>
        <dbReference type="ChEBI" id="CHEBI:15378"/>
        <dbReference type="ChEBI" id="CHEBI:59874"/>
        <dbReference type="ChEBI" id="CHEBI:78442"/>
        <dbReference type="ChEBI" id="CHEBI:138191"/>
        <dbReference type="EC" id="3.1.1.29"/>
    </reaction>
</comment>
<dbReference type="Gene3D" id="3.40.50.1470">
    <property type="entry name" value="Peptidyl-tRNA hydrolase"/>
    <property type="match status" value="1"/>
</dbReference>
<feature type="site" description="Stabilizes the basic form of H active site to accept a proton" evidence="7">
    <location>
        <position position="98"/>
    </location>
</feature>
<evidence type="ECO:0000256" key="5">
    <source>
        <dbReference type="ARBA" id="ARBA00038063"/>
    </source>
</evidence>
<dbReference type="PANTHER" id="PTHR17224">
    <property type="entry name" value="PEPTIDYL-TRNA HYDROLASE"/>
    <property type="match status" value="1"/>
</dbReference>
<evidence type="ECO:0000256" key="6">
    <source>
        <dbReference type="ARBA" id="ARBA00050038"/>
    </source>
</evidence>
<dbReference type="NCBIfam" id="TIGR00447">
    <property type="entry name" value="pth"/>
    <property type="match status" value="1"/>
</dbReference>
<keyword evidence="2 7" id="KW-0820">tRNA-binding</keyword>
<feature type="binding site" evidence="7">
    <location>
        <position position="73"/>
    </location>
    <ligand>
        <name>tRNA</name>
        <dbReference type="ChEBI" id="CHEBI:17843"/>
    </ligand>
</feature>
<proteinExistence type="inferred from homology"/>
<comment type="subcellular location">
    <subcellularLocation>
        <location evidence="7">Cytoplasm</location>
    </subcellularLocation>
</comment>
<dbReference type="HAMAP" id="MF_00083">
    <property type="entry name" value="Pept_tRNA_hydro_bact"/>
    <property type="match status" value="1"/>
</dbReference>
<dbReference type="Pfam" id="PF01195">
    <property type="entry name" value="Pept_tRNA_hydro"/>
    <property type="match status" value="1"/>
</dbReference>
<reference evidence="9 10" key="1">
    <citation type="submission" date="2017-07" db="EMBL/GenBank/DDBJ databases">
        <title>Thauera sp. KNDSS-Mac4 genome sequence and assembly.</title>
        <authorList>
            <person name="Mayilraj S."/>
        </authorList>
    </citation>
    <scope>NUCLEOTIDE SEQUENCE [LARGE SCALE GENOMIC DNA]</scope>
    <source>
        <strain evidence="9 10">KNDSS-Mac4</strain>
    </source>
</reference>
<dbReference type="InterPro" id="IPR036416">
    <property type="entry name" value="Pept_tRNA_hydro_sf"/>
</dbReference>
<feature type="active site" description="Proton acceptor" evidence="7">
    <location>
        <position position="27"/>
    </location>
</feature>
<dbReference type="GO" id="GO:0004045">
    <property type="term" value="F:peptidyl-tRNA hydrolase activity"/>
    <property type="evidence" value="ECO:0007669"/>
    <property type="project" value="UniProtKB-UniRule"/>
</dbReference>
<evidence type="ECO:0000256" key="8">
    <source>
        <dbReference type="SAM" id="MobiDB-lite"/>
    </source>
</evidence>
<dbReference type="PROSITE" id="PS01196">
    <property type="entry name" value="PEPT_TRNA_HYDROL_2"/>
    <property type="match status" value="1"/>
</dbReference>
<accession>A0A235EWU5</accession>
<comment type="similarity">
    <text evidence="5 7">Belongs to the PTH family.</text>
</comment>
<name>A0A235EWU5_9RHOO</name>
<dbReference type="EC" id="3.1.1.29" evidence="1 7"/>
<dbReference type="PANTHER" id="PTHR17224:SF1">
    <property type="entry name" value="PEPTIDYL-TRNA HYDROLASE"/>
    <property type="match status" value="1"/>
</dbReference>
<feature type="binding site" evidence="7">
    <location>
        <position position="22"/>
    </location>
    <ligand>
        <name>tRNA</name>
        <dbReference type="ChEBI" id="CHEBI:17843"/>
    </ligand>
</feature>
<keyword evidence="4 7" id="KW-0694">RNA-binding</keyword>
<dbReference type="SUPFAM" id="SSF53178">
    <property type="entry name" value="Peptidyl-tRNA hydrolase-like"/>
    <property type="match status" value="1"/>
</dbReference>
<feature type="compositionally biased region" description="Pro residues" evidence="8">
    <location>
        <begin position="195"/>
        <end position="204"/>
    </location>
</feature>
<dbReference type="AlphaFoldDB" id="A0A235EWU5"/>
<evidence type="ECO:0000256" key="1">
    <source>
        <dbReference type="ARBA" id="ARBA00013260"/>
    </source>
</evidence>
<gene>
    <name evidence="7" type="primary">pth</name>
    <name evidence="9" type="ORF">CGK74_12530</name>
</gene>